<organism evidence="1 2">
    <name type="scientific">Mycobacterium shinjukuense</name>
    <dbReference type="NCBI Taxonomy" id="398694"/>
    <lineage>
        <taxon>Bacteria</taxon>
        <taxon>Bacillati</taxon>
        <taxon>Actinomycetota</taxon>
        <taxon>Actinomycetes</taxon>
        <taxon>Mycobacteriales</taxon>
        <taxon>Mycobacteriaceae</taxon>
        <taxon>Mycobacterium</taxon>
    </lineage>
</organism>
<sequence length="97" mass="10458">MGVPRKRVLPPVRVLPVVASGHLVVLVDRHVCISLYASVCVCAGRFVRPFRTRVAETSSSPVDSASVRNRNGLTAVLSGTGSWVKRRRGLAGHIRVS</sequence>
<keyword evidence="2" id="KW-1185">Reference proteome</keyword>
<accession>A0A7I7MLF1</accession>
<dbReference type="Proteomes" id="UP000467236">
    <property type="component" value="Chromosome"/>
</dbReference>
<reference evidence="1 2" key="1">
    <citation type="journal article" date="2019" name="Emerg. Microbes Infect.">
        <title>Comprehensive subspecies identification of 175 nontuberculous mycobacteria species based on 7547 genomic profiles.</title>
        <authorList>
            <person name="Matsumoto Y."/>
            <person name="Kinjo T."/>
            <person name="Motooka D."/>
            <person name="Nabeya D."/>
            <person name="Jung N."/>
            <person name="Uechi K."/>
            <person name="Horii T."/>
            <person name="Iida T."/>
            <person name="Fujita J."/>
            <person name="Nakamura S."/>
        </authorList>
    </citation>
    <scope>NUCLEOTIDE SEQUENCE [LARGE SCALE GENOMIC DNA]</scope>
    <source>
        <strain evidence="1 2">JCM 14233</strain>
    </source>
</reference>
<dbReference type="KEGG" id="mshj:MSHI_05960"/>
<proteinExistence type="predicted"/>
<dbReference type="AlphaFoldDB" id="A0A7I7MLF1"/>
<name>A0A7I7MLF1_9MYCO</name>
<dbReference type="EMBL" id="AP022575">
    <property type="protein sequence ID" value="BBX72690.1"/>
    <property type="molecule type" value="Genomic_DNA"/>
</dbReference>
<gene>
    <name evidence="1" type="ORF">MSHI_05960</name>
</gene>
<evidence type="ECO:0000313" key="2">
    <source>
        <dbReference type="Proteomes" id="UP000467236"/>
    </source>
</evidence>
<protein>
    <submittedName>
        <fullName evidence="1">Uncharacterized protein</fullName>
    </submittedName>
</protein>
<evidence type="ECO:0000313" key="1">
    <source>
        <dbReference type="EMBL" id="BBX72690.1"/>
    </source>
</evidence>